<dbReference type="PANTHER" id="PTHR41294">
    <property type="entry name" value="CADMIUM-INDUCED PROTEIN CADI"/>
    <property type="match status" value="1"/>
</dbReference>
<evidence type="ECO:0000259" key="1">
    <source>
        <dbReference type="PROSITE" id="PS51819"/>
    </source>
</evidence>
<dbReference type="PROSITE" id="PS51819">
    <property type="entry name" value="VOC"/>
    <property type="match status" value="1"/>
</dbReference>
<name>A0A1D8IQU2_9GAMM</name>
<dbReference type="InterPro" id="IPR029068">
    <property type="entry name" value="Glyas_Bleomycin-R_OHBP_Dase"/>
</dbReference>
<protein>
    <submittedName>
        <fullName evidence="2">Glyoxalase</fullName>
    </submittedName>
</protein>
<keyword evidence="3" id="KW-1185">Reference proteome</keyword>
<evidence type="ECO:0000313" key="3">
    <source>
        <dbReference type="Proteomes" id="UP000095401"/>
    </source>
</evidence>
<gene>
    <name evidence="2" type="ORF">BI364_13075</name>
</gene>
<dbReference type="EMBL" id="CP017415">
    <property type="protein sequence ID" value="AOU98773.1"/>
    <property type="molecule type" value="Genomic_DNA"/>
</dbReference>
<accession>A0A1D8IQU2</accession>
<dbReference type="Gene3D" id="3.10.180.10">
    <property type="entry name" value="2,3-Dihydroxybiphenyl 1,2-Dioxygenase, domain 1"/>
    <property type="match status" value="1"/>
</dbReference>
<dbReference type="InterPro" id="IPR049789">
    <property type="entry name" value="ArsI/CadI-like"/>
</dbReference>
<dbReference type="RefSeq" id="WP_070079129.1">
    <property type="nucleotide sequence ID" value="NZ_CP017415.1"/>
</dbReference>
<dbReference type="NCBIfam" id="NF041414">
    <property type="entry name" value="ArsI_CadI_VOC"/>
    <property type="match status" value="1"/>
</dbReference>
<reference evidence="3" key="1">
    <citation type="submission" date="2016-09" db="EMBL/GenBank/DDBJ databases">
        <title>Acidihalobacter prosperus F5.</title>
        <authorList>
            <person name="Khaleque H.N."/>
            <person name="Ramsay J.P."/>
            <person name="Kaksonen A.H."/>
            <person name="Boxall N.J."/>
            <person name="Watkin E.L.J."/>
        </authorList>
    </citation>
    <scope>NUCLEOTIDE SEQUENCE [LARGE SCALE GENOMIC DNA]</scope>
    <source>
        <strain evidence="3">F5</strain>
    </source>
</reference>
<dbReference type="GO" id="GO:0046686">
    <property type="term" value="P:response to cadmium ion"/>
    <property type="evidence" value="ECO:0007669"/>
    <property type="project" value="TreeGrafter"/>
</dbReference>
<dbReference type="Proteomes" id="UP000095401">
    <property type="component" value="Chromosome"/>
</dbReference>
<dbReference type="SUPFAM" id="SSF54593">
    <property type="entry name" value="Glyoxalase/Bleomycin resistance protein/Dihydroxybiphenyl dioxygenase"/>
    <property type="match status" value="1"/>
</dbReference>
<dbReference type="AlphaFoldDB" id="A0A1D8IQU2"/>
<feature type="domain" description="VOC" evidence="1">
    <location>
        <begin position="2"/>
        <end position="116"/>
    </location>
</feature>
<dbReference type="PANTHER" id="PTHR41294:SF1">
    <property type="entry name" value="CADMIUM-INDUCED PROTEIN CADI"/>
    <property type="match status" value="1"/>
</dbReference>
<dbReference type="InterPro" id="IPR052393">
    <property type="entry name" value="Cadmium-induced_rsp"/>
</dbReference>
<sequence>MSRFHLHIAVDDLDRNIAFYNAVFGAEPTVVKSDYAKWQLEDPRINFAISARGAKPGVDHVGLQSESEEELAAIRTRLEAAGVTGVAEENATCCYARSDKYWVQDPQGIAWETFHSLGTIPLFSEAAGDDASESSGACCPPATTTTGGCCP</sequence>
<dbReference type="InterPro" id="IPR037523">
    <property type="entry name" value="VOC_core"/>
</dbReference>
<dbReference type="InterPro" id="IPR004360">
    <property type="entry name" value="Glyas_Fos-R_dOase_dom"/>
</dbReference>
<proteinExistence type="predicted"/>
<organism evidence="2 3">
    <name type="scientific">Acidihalobacter yilgarnensis</name>
    <dbReference type="NCBI Taxonomy" id="2819280"/>
    <lineage>
        <taxon>Bacteria</taxon>
        <taxon>Pseudomonadati</taxon>
        <taxon>Pseudomonadota</taxon>
        <taxon>Gammaproteobacteria</taxon>
        <taxon>Chromatiales</taxon>
        <taxon>Ectothiorhodospiraceae</taxon>
        <taxon>Acidihalobacter</taxon>
    </lineage>
</organism>
<evidence type="ECO:0000313" key="2">
    <source>
        <dbReference type="EMBL" id="AOU98773.1"/>
    </source>
</evidence>
<dbReference type="KEGG" id="aprs:BI364_13075"/>
<dbReference type="Pfam" id="PF00903">
    <property type="entry name" value="Glyoxalase"/>
    <property type="match status" value="1"/>
</dbReference>